<dbReference type="Gene3D" id="3.40.50.2000">
    <property type="entry name" value="Glycogen Phosphorylase B"/>
    <property type="match status" value="2"/>
</dbReference>
<dbReference type="EMBL" id="MZ574445">
    <property type="protein sequence ID" value="UXY92000.1"/>
    <property type="molecule type" value="mRNA"/>
</dbReference>
<dbReference type="PANTHER" id="PTHR48047:SF150">
    <property type="entry name" value="SOLANIDINE UDP-GLUCOSE GLUCOSYLTRANSFERASE 1"/>
    <property type="match status" value="1"/>
</dbReference>
<accession>A0AA94YMP1</accession>
<evidence type="ECO:0000256" key="5">
    <source>
        <dbReference type="RuleBase" id="RU362057"/>
    </source>
</evidence>
<evidence type="ECO:0000313" key="6">
    <source>
        <dbReference type="EMBL" id="UXY92000.1"/>
    </source>
</evidence>
<dbReference type="Pfam" id="PF00201">
    <property type="entry name" value="UDPGT"/>
    <property type="match status" value="1"/>
</dbReference>
<evidence type="ECO:0000256" key="1">
    <source>
        <dbReference type="ARBA" id="ARBA00009995"/>
    </source>
</evidence>
<dbReference type="FunFam" id="3.40.50.2000:FF:000071">
    <property type="entry name" value="Glycosyltransferase"/>
    <property type="match status" value="1"/>
</dbReference>
<proteinExistence type="evidence at transcript level"/>
<dbReference type="PROSITE" id="PS00375">
    <property type="entry name" value="UDPGT"/>
    <property type="match status" value="1"/>
</dbReference>
<reference evidence="6" key="1">
    <citation type="submission" date="2021-07" db="EMBL/GenBank/DDBJ databases">
        <authorList>
            <person name="Zhang L."/>
            <person name="Feng X."/>
            <person name="Li C."/>
        </authorList>
    </citation>
    <scope>NUCLEOTIDE SEQUENCE</scope>
</reference>
<dbReference type="CDD" id="cd03784">
    <property type="entry name" value="GT1_Gtf-like"/>
    <property type="match status" value="1"/>
</dbReference>
<keyword evidence="2 4" id="KW-0328">Glycosyltransferase</keyword>
<dbReference type="FunFam" id="3.40.50.2000:FF:000202">
    <property type="entry name" value="Glycosyltransferase"/>
    <property type="match status" value="1"/>
</dbReference>
<dbReference type="AlphaFoldDB" id="A0AA94YMP1"/>
<dbReference type="SUPFAM" id="SSF53756">
    <property type="entry name" value="UDP-Glycosyltransferase/glycogen phosphorylase"/>
    <property type="match status" value="1"/>
</dbReference>
<keyword evidence="3 4" id="KW-0808">Transferase</keyword>
<dbReference type="InterPro" id="IPR035595">
    <property type="entry name" value="UDP_glycos_trans_CS"/>
</dbReference>
<protein>
    <recommendedName>
        <fullName evidence="5">Glycosyltransferase</fullName>
        <ecNumber evidence="5">2.4.1.-</ecNumber>
    </recommendedName>
</protein>
<comment type="similarity">
    <text evidence="1 4">Belongs to the UDP-glycosyltransferase family.</text>
</comment>
<dbReference type="PANTHER" id="PTHR48047">
    <property type="entry name" value="GLYCOSYLTRANSFERASE"/>
    <property type="match status" value="1"/>
</dbReference>
<evidence type="ECO:0000256" key="4">
    <source>
        <dbReference type="RuleBase" id="RU003718"/>
    </source>
</evidence>
<name>A0AA94YMP1_GLYGL</name>
<dbReference type="EC" id="2.4.1.-" evidence="5"/>
<evidence type="ECO:0000256" key="2">
    <source>
        <dbReference type="ARBA" id="ARBA00022676"/>
    </source>
</evidence>
<evidence type="ECO:0000256" key="3">
    <source>
        <dbReference type="ARBA" id="ARBA00022679"/>
    </source>
</evidence>
<dbReference type="InterPro" id="IPR002213">
    <property type="entry name" value="UDP_glucos_trans"/>
</dbReference>
<dbReference type="GO" id="GO:0035251">
    <property type="term" value="F:UDP-glucosyltransferase activity"/>
    <property type="evidence" value="ECO:0007669"/>
    <property type="project" value="TreeGrafter"/>
</dbReference>
<organism evidence="6">
    <name type="scientific">Glycyrrhiza glabra</name>
    <name type="common">Licorice</name>
    <dbReference type="NCBI Taxonomy" id="49827"/>
    <lineage>
        <taxon>Eukaryota</taxon>
        <taxon>Viridiplantae</taxon>
        <taxon>Streptophyta</taxon>
        <taxon>Embryophyta</taxon>
        <taxon>Tracheophyta</taxon>
        <taxon>Spermatophyta</taxon>
        <taxon>Magnoliopsida</taxon>
        <taxon>eudicotyledons</taxon>
        <taxon>Gunneridae</taxon>
        <taxon>Pentapetalae</taxon>
        <taxon>rosids</taxon>
        <taxon>fabids</taxon>
        <taxon>Fabales</taxon>
        <taxon>Fabaceae</taxon>
        <taxon>Papilionoideae</taxon>
        <taxon>50 kb inversion clade</taxon>
        <taxon>NPAAA clade</taxon>
        <taxon>Hologalegina</taxon>
        <taxon>IRL clade</taxon>
        <taxon>Galegeae</taxon>
        <taxon>Glycyrrhiza</taxon>
    </lineage>
</organism>
<sequence>MAIEKQSDKLKSVFLPFLSTSHIIPLVDMARLFALHGVDVTIVTTKHNSTIFQNSIDLDSTRGRPIRTHIVEFPASKVGLPVGVESFNVNTPREMTPKIYMGLAILQPQIERLFEDLHADFIVTDMFYPWSVDAAAKLGIPRIMFHGASYLARSAAHSVEQYAPHLKVESDTDTFVIPDLPDRLEMSRLQLPDWLRSPNQYTELMKVIKESEKRSYGSLFNSFYELESDYYDHYKRVIGTKSWGIGPVSLWANQDASDKAARGYAKGEKEGKEEEGWLKWLNSKPDGSVLYVSFGSMNKFPYSQLVEIAHALEDSGHCFIWVVRKNDGEGGVFLEEFEKRVRESERGYLIWGWAPQLLILENPAIGGLVSHCGWNTVVESVNAGLPMVTWPLFAEHFFNEKLVVDVLGIGVPVGAKEWRNWNEFGSEVVKREEIRKAIALLMGGGEEDAAMRGRTKALSGAAKGAIQPGGSSYNNMVELIQELMSSNFPSFNREIITESSLFLSNFHLLFVFQLRCKSRRNFAVLVKVILSMMEV</sequence>